<proteinExistence type="predicted"/>
<name>A0ABS2NEY0_9BACI</name>
<accession>A0ABS2NEY0</accession>
<reference evidence="1 2" key="1">
    <citation type="submission" date="2021-01" db="EMBL/GenBank/DDBJ databases">
        <title>Genomic Encyclopedia of Type Strains, Phase IV (KMG-IV): sequencing the most valuable type-strain genomes for metagenomic binning, comparative biology and taxonomic classification.</title>
        <authorList>
            <person name="Goeker M."/>
        </authorList>
    </citation>
    <scope>NUCLEOTIDE SEQUENCE [LARGE SCALE GENOMIC DNA]</scope>
    <source>
        <strain evidence="1 2">DSM 24834</strain>
    </source>
</reference>
<comment type="caution">
    <text evidence="1">The sequence shown here is derived from an EMBL/GenBank/DDBJ whole genome shotgun (WGS) entry which is preliminary data.</text>
</comment>
<organism evidence="1 2">
    <name type="scientific">Rossellomorea pakistanensis</name>
    <dbReference type="NCBI Taxonomy" id="992288"/>
    <lineage>
        <taxon>Bacteria</taxon>
        <taxon>Bacillati</taxon>
        <taxon>Bacillota</taxon>
        <taxon>Bacilli</taxon>
        <taxon>Bacillales</taxon>
        <taxon>Bacillaceae</taxon>
        <taxon>Rossellomorea</taxon>
    </lineage>
</organism>
<keyword evidence="2" id="KW-1185">Reference proteome</keyword>
<dbReference type="Proteomes" id="UP001646157">
    <property type="component" value="Unassembled WGS sequence"/>
</dbReference>
<sequence>MFRLEWVIYGFCINLSSGQYMLYFGQIKWVGGQIIGIDGQIIIVHGQNNLRRTNIIDFVYELEFKYIRLQFGYDQIKYINQHYDLNKSHNIQ</sequence>
<protein>
    <submittedName>
        <fullName evidence="1">Uncharacterized protein</fullName>
    </submittedName>
</protein>
<evidence type="ECO:0000313" key="2">
    <source>
        <dbReference type="Proteomes" id="UP001646157"/>
    </source>
</evidence>
<gene>
    <name evidence="1" type="ORF">JOC86_002944</name>
</gene>
<dbReference type="EMBL" id="JAFBDZ010000003">
    <property type="protein sequence ID" value="MBM7586392.1"/>
    <property type="molecule type" value="Genomic_DNA"/>
</dbReference>
<evidence type="ECO:0000313" key="1">
    <source>
        <dbReference type="EMBL" id="MBM7586392.1"/>
    </source>
</evidence>